<dbReference type="PANTHER" id="PTHR43056:SF5">
    <property type="entry name" value="PEPTIDASE S9 PROLYL OLIGOPEPTIDASE CATALYTIC DOMAIN-CONTAINING PROTEIN"/>
    <property type="match status" value="1"/>
</dbReference>
<dbReference type="STRING" id="317619.GCA_000332315_01207"/>
<proteinExistence type="predicted"/>
<reference evidence="2" key="1">
    <citation type="submission" date="2012-04" db="EMBL/GenBank/DDBJ databases">
        <authorList>
            <person name="Borisov I.G."/>
            <person name="Ivanikova N.V."/>
            <person name="Pinevich A.V."/>
        </authorList>
    </citation>
    <scope>NUCLEOTIDE SEQUENCE</scope>
    <source>
        <strain evidence="2">CALU 1027</strain>
    </source>
</reference>
<organism evidence="2 3">
    <name type="scientific">Prochlorothrix hollandica PCC 9006 = CALU 1027</name>
    <dbReference type="NCBI Taxonomy" id="317619"/>
    <lineage>
        <taxon>Bacteria</taxon>
        <taxon>Bacillati</taxon>
        <taxon>Cyanobacteriota</taxon>
        <taxon>Cyanophyceae</taxon>
        <taxon>Prochlorotrichales</taxon>
        <taxon>Prochlorotrichaceae</taxon>
        <taxon>Prochlorothrix</taxon>
    </lineage>
</organism>
<dbReference type="Pfam" id="PF00326">
    <property type="entry name" value="Peptidase_S9"/>
    <property type="match status" value="1"/>
</dbReference>
<keyword evidence="3" id="KW-1185">Reference proteome</keyword>
<evidence type="ECO:0000313" key="3">
    <source>
        <dbReference type="Proteomes" id="UP000034681"/>
    </source>
</evidence>
<sequence length="675" mass="74093">MSSLYAPYGSWKSPITADLIVTSSIGLGEAILEGDNLYWVEMRPSEKGRNVLMQYQGDRPAQELTSPAFNVRTRVHEYGGDCCVLYQGIAYFSNFGDQRLYRLQPGHDPQPLTPAGVDLRYANGIIAGQGQPAGLGLRWIGVREDHRQGGEAVNSLVALELPKADRPDPIVPQEGRVLATGHDFFASPCLSPDGRYLAWITWDHPQMPWDGTDLWVGEFQADGSLGSVQHIAGGMAESIFQPLWSPDGRLYFVSDRSNWWNLYRWGPQGNRASTGEAVYPLEAEFGMPQWIFGMTTYGFRSAQEILCTYSQDGTWFLGRMHLATAHLTPLALPYTEISNVQVQGDRAVFMAGSATESSTLCLLDLATDTLTPIRRTTDLDLDPGYLSQPEPIAFPTPDGLTAYGIYYPPHNQDYGAGDEKPPLLVKSHGGPTAATKVSLNLSIQYWTSRGFGVLDVNYGGSTGYGRAYRERLKGQWGIVDVADCANGALYMVQRGDADGDRLAIDGGSAGGYTTLCALTFTDVFQAGASHYGVSDLTALAEDTHKFESRYLDSLVGPYPAEKALYEARSPLQKTQQLNCPVIFFQGLEDKIVPPNQTEMMVDALKAKGIPVAYVPFAGEQHGFRQAANIKRSLEGELWFYAQIFGFEPAESIEPVMIHNLPRPPQPRPVAQAGNC</sequence>
<dbReference type="OrthoDB" id="108903at2"/>
<name>A0A0M2PV70_PROHO</name>
<comment type="caution">
    <text evidence="2">The sequence shown here is derived from an EMBL/GenBank/DDBJ whole genome shotgun (WGS) entry which is preliminary data.</text>
</comment>
<dbReference type="EMBL" id="AJTX02000004">
    <property type="protein sequence ID" value="KKJ00381.1"/>
    <property type="molecule type" value="Genomic_DNA"/>
</dbReference>
<dbReference type="eggNOG" id="COG1506">
    <property type="taxonomic scope" value="Bacteria"/>
</dbReference>
<dbReference type="SUPFAM" id="SSF53474">
    <property type="entry name" value="alpha/beta-Hydrolases"/>
    <property type="match status" value="1"/>
</dbReference>
<dbReference type="Gene3D" id="2.120.10.30">
    <property type="entry name" value="TolB, C-terminal domain"/>
    <property type="match status" value="1"/>
</dbReference>
<evidence type="ECO:0000259" key="1">
    <source>
        <dbReference type="Pfam" id="PF00326"/>
    </source>
</evidence>
<dbReference type="SUPFAM" id="SSF82171">
    <property type="entry name" value="DPP6 N-terminal domain-like"/>
    <property type="match status" value="1"/>
</dbReference>
<dbReference type="RefSeq" id="WP_044076218.1">
    <property type="nucleotide sequence ID" value="NZ_KB235933.1"/>
</dbReference>
<protein>
    <submittedName>
        <fullName evidence="2">Peptidase</fullName>
    </submittedName>
</protein>
<dbReference type="Pfam" id="PF07676">
    <property type="entry name" value="PD40"/>
    <property type="match status" value="1"/>
</dbReference>
<dbReference type="AlphaFoldDB" id="A0A0M2PV70"/>
<accession>A0A0M2PV70</accession>
<evidence type="ECO:0000313" key="2">
    <source>
        <dbReference type="EMBL" id="KKJ00381.1"/>
    </source>
</evidence>
<dbReference type="Gene3D" id="3.40.50.1820">
    <property type="entry name" value="alpha/beta hydrolase"/>
    <property type="match status" value="1"/>
</dbReference>
<dbReference type="InterPro" id="IPR001375">
    <property type="entry name" value="Peptidase_S9_cat"/>
</dbReference>
<dbReference type="GO" id="GO:0008236">
    <property type="term" value="F:serine-type peptidase activity"/>
    <property type="evidence" value="ECO:0007669"/>
    <property type="project" value="InterPro"/>
</dbReference>
<dbReference type="InterPro" id="IPR011042">
    <property type="entry name" value="6-blade_b-propeller_TolB-like"/>
</dbReference>
<dbReference type="PANTHER" id="PTHR43056">
    <property type="entry name" value="PEPTIDASE S9 PROLYL OLIGOPEPTIDASE"/>
    <property type="match status" value="1"/>
</dbReference>
<dbReference type="InterPro" id="IPR050585">
    <property type="entry name" value="Xaa-Pro_dipeptidyl-ppase/CocE"/>
</dbReference>
<dbReference type="Proteomes" id="UP000034681">
    <property type="component" value="Unassembled WGS sequence"/>
</dbReference>
<feature type="domain" description="Peptidase S9 prolyl oligopeptidase catalytic" evidence="1">
    <location>
        <begin position="439"/>
        <end position="645"/>
    </location>
</feature>
<dbReference type="InterPro" id="IPR029058">
    <property type="entry name" value="AB_hydrolase_fold"/>
</dbReference>
<dbReference type="InterPro" id="IPR011659">
    <property type="entry name" value="WD40"/>
</dbReference>
<dbReference type="GO" id="GO:0006508">
    <property type="term" value="P:proteolysis"/>
    <property type="evidence" value="ECO:0007669"/>
    <property type="project" value="InterPro"/>
</dbReference>
<gene>
    <name evidence="2" type="ORF">PROH_12090</name>
</gene>